<dbReference type="STRING" id="995034.SAMN05216219_2376"/>
<reference evidence="2" key="1">
    <citation type="submission" date="2016-10" db="EMBL/GenBank/DDBJ databases">
        <authorList>
            <person name="Varghese N."/>
            <person name="Submissions S."/>
        </authorList>
    </citation>
    <scope>NUCLEOTIDE SEQUENCE [LARGE SCALE GENOMIC DNA]</scope>
    <source>
        <strain evidence="2">CGMCC 1.11101</strain>
    </source>
</reference>
<dbReference type="OrthoDB" id="4277148at2"/>
<evidence type="ECO:0000313" key="1">
    <source>
        <dbReference type="EMBL" id="SFN85309.1"/>
    </source>
</evidence>
<dbReference type="AlphaFoldDB" id="A0A1I5CE67"/>
<dbReference type="Proteomes" id="UP000198867">
    <property type="component" value="Unassembled WGS sequence"/>
</dbReference>
<name>A0A1I5CE67_9MICO</name>
<gene>
    <name evidence="1" type="ORF">SAMN05216219_2376</name>
</gene>
<evidence type="ECO:0000313" key="2">
    <source>
        <dbReference type="Proteomes" id="UP000198867"/>
    </source>
</evidence>
<keyword evidence="2" id="KW-1185">Reference proteome</keyword>
<protein>
    <submittedName>
        <fullName evidence="1">Uncharacterized protein</fullName>
    </submittedName>
</protein>
<dbReference type="RefSeq" id="WP_090711681.1">
    <property type="nucleotide sequence ID" value="NZ_FOVM01000006.1"/>
</dbReference>
<sequence length="67" mass="7678">MTKLIDDEETIRQVADTLEVKYPDMARAELEAIVREEFGAISGRPVRDYLSILTERAARKRIKKSIA</sequence>
<organism evidence="1 2">
    <name type="scientific">Mycetocola miduiensis</name>
    <dbReference type="NCBI Taxonomy" id="995034"/>
    <lineage>
        <taxon>Bacteria</taxon>
        <taxon>Bacillati</taxon>
        <taxon>Actinomycetota</taxon>
        <taxon>Actinomycetes</taxon>
        <taxon>Micrococcales</taxon>
        <taxon>Microbacteriaceae</taxon>
        <taxon>Mycetocola</taxon>
    </lineage>
</organism>
<dbReference type="EMBL" id="FOVM01000006">
    <property type="protein sequence ID" value="SFN85309.1"/>
    <property type="molecule type" value="Genomic_DNA"/>
</dbReference>
<dbReference type="NCBIfam" id="NF046112">
    <property type="entry name" value="MSMEG_6209_Nter"/>
    <property type="match status" value="1"/>
</dbReference>
<proteinExistence type="predicted"/>
<dbReference type="Gene3D" id="1.10.8.1060">
    <property type="entry name" value="Corynebacterium glutamicum thioredoxin-dependent arsenate reductase, N-terminal domain"/>
    <property type="match status" value="1"/>
</dbReference>
<accession>A0A1I5CE67</accession>